<comment type="caution">
    <text evidence="2">The sequence shown here is derived from an EMBL/GenBank/DDBJ whole genome shotgun (WGS) entry which is preliminary data.</text>
</comment>
<evidence type="ECO:0000313" key="2">
    <source>
        <dbReference type="EMBL" id="MPC82574.1"/>
    </source>
</evidence>
<dbReference type="Proteomes" id="UP000324222">
    <property type="component" value="Unassembled WGS sequence"/>
</dbReference>
<name>A0A5B7IQV6_PORTR</name>
<keyword evidence="3" id="KW-1185">Reference proteome</keyword>
<protein>
    <submittedName>
        <fullName evidence="2">Uncharacterized protein</fullName>
    </submittedName>
</protein>
<evidence type="ECO:0000256" key="1">
    <source>
        <dbReference type="SAM" id="MobiDB-lite"/>
    </source>
</evidence>
<evidence type="ECO:0000313" key="3">
    <source>
        <dbReference type="Proteomes" id="UP000324222"/>
    </source>
</evidence>
<feature type="compositionally biased region" description="Basic and acidic residues" evidence="1">
    <location>
        <begin position="14"/>
        <end position="30"/>
    </location>
</feature>
<dbReference type="AlphaFoldDB" id="A0A5B7IQV6"/>
<reference evidence="2 3" key="1">
    <citation type="submission" date="2019-05" db="EMBL/GenBank/DDBJ databases">
        <title>Another draft genome of Portunus trituberculatus and its Hox gene families provides insights of decapod evolution.</title>
        <authorList>
            <person name="Jeong J.-H."/>
            <person name="Song I."/>
            <person name="Kim S."/>
            <person name="Choi T."/>
            <person name="Kim D."/>
            <person name="Ryu S."/>
            <person name="Kim W."/>
        </authorList>
    </citation>
    <scope>NUCLEOTIDE SEQUENCE [LARGE SCALE GENOMIC DNA]</scope>
    <source>
        <tissue evidence="2">Muscle</tissue>
    </source>
</reference>
<sequence>MVAVVVATVRACDKRREDGESSKKGGREVGRAATRTIHHTTQVTHKPTLCVLTRPHQRISRSVWLLLAAGVSLNTHRVEKQLPCLSQRHARLTDG</sequence>
<dbReference type="EMBL" id="VSRR010060149">
    <property type="protein sequence ID" value="MPC82574.1"/>
    <property type="molecule type" value="Genomic_DNA"/>
</dbReference>
<feature type="region of interest" description="Disordered" evidence="1">
    <location>
        <begin position="14"/>
        <end position="33"/>
    </location>
</feature>
<accession>A0A5B7IQV6</accession>
<organism evidence="2 3">
    <name type="scientific">Portunus trituberculatus</name>
    <name type="common">Swimming crab</name>
    <name type="synonym">Neptunus trituberculatus</name>
    <dbReference type="NCBI Taxonomy" id="210409"/>
    <lineage>
        <taxon>Eukaryota</taxon>
        <taxon>Metazoa</taxon>
        <taxon>Ecdysozoa</taxon>
        <taxon>Arthropoda</taxon>
        <taxon>Crustacea</taxon>
        <taxon>Multicrustacea</taxon>
        <taxon>Malacostraca</taxon>
        <taxon>Eumalacostraca</taxon>
        <taxon>Eucarida</taxon>
        <taxon>Decapoda</taxon>
        <taxon>Pleocyemata</taxon>
        <taxon>Brachyura</taxon>
        <taxon>Eubrachyura</taxon>
        <taxon>Portunoidea</taxon>
        <taxon>Portunidae</taxon>
        <taxon>Portuninae</taxon>
        <taxon>Portunus</taxon>
    </lineage>
</organism>
<gene>
    <name evidence="2" type="ORF">E2C01_077248</name>
</gene>
<proteinExistence type="predicted"/>